<dbReference type="EMBL" id="BARS01014869">
    <property type="protein sequence ID" value="GAF97640.1"/>
    <property type="molecule type" value="Genomic_DNA"/>
</dbReference>
<comment type="caution">
    <text evidence="1">The sequence shown here is derived from an EMBL/GenBank/DDBJ whole genome shotgun (WGS) entry which is preliminary data.</text>
</comment>
<reference evidence="1" key="1">
    <citation type="journal article" date="2014" name="Front. Microbiol.">
        <title>High frequency of phylogenetically diverse reductive dehalogenase-homologous genes in deep subseafloor sedimentary metagenomes.</title>
        <authorList>
            <person name="Kawai M."/>
            <person name="Futagami T."/>
            <person name="Toyoda A."/>
            <person name="Takaki Y."/>
            <person name="Nishi S."/>
            <person name="Hori S."/>
            <person name="Arai W."/>
            <person name="Tsubouchi T."/>
            <person name="Morono Y."/>
            <person name="Uchiyama I."/>
            <person name="Ito T."/>
            <person name="Fujiyama A."/>
            <person name="Inagaki F."/>
            <person name="Takami H."/>
        </authorList>
    </citation>
    <scope>NUCLEOTIDE SEQUENCE</scope>
    <source>
        <strain evidence="1">Expedition CK06-06</strain>
    </source>
</reference>
<name>X0VAK4_9ZZZZ</name>
<dbReference type="AlphaFoldDB" id="X0VAK4"/>
<protein>
    <submittedName>
        <fullName evidence="1">Uncharacterized protein</fullName>
    </submittedName>
</protein>
<proteinExistence type="predicted"/>
<evidence type="ECO:0000313" key="1">
    <source>
        <dbReference type="EMBL" id="GAF97640.1"/>
    </source>
</evidence>
<gene>
    <name evidence="1" type="ORF">S01H1_24704</name>
</gene>
<sequence>MAKKMPHAGHDKHMCYLVNVRTPITDLKKIAKDAKYICKNCARVANNMKNLCNPVKL</sequence>
<accession>X0VAK4</accession>
<organism evidence="1">
    <name type="scientific">marine sediment metagenome</name>
    <dbReference type="NCBI Taxonomy" id="412755"/>
    <lineage>
        <taxon>unclassified sequences</taxon>
        <taxon>metagenomes</taxon>
        <taxon>ecological metagenomes</taxon>
    </lineage>
</organism>